<sequence length="122" mass="13323">MSLHELLRLEHRGWRSLCDGTGSDVYDELLTDDGVMVLAHGAVLDRAAALASLRDAPVWDEYLIEHPRVVPVGADAAALVYLGTASRTGAPPFAAWMTSVYVRRWGSWGLSLYQQTPVADTV</sequence>
<proteinExistence type="predicted"/>
<reference evidence="2 3" key="1">
    <citation type="submission" date="2022-07" db="EMBL/GenBank/DDBJ databases">
        <title>Novel species in genus cellulomonas.</title>
        <authorList>
            <person name="Ye L."/>
        </authorList>
    </citation>
    <scope>NUCLEOTIDE SEQUENCE [LARGE SCALE GENOMIC DNA]</scope>
    <source>
        <strain evidence="3">zg-Y908</strain>
    </source>
</reference>
<dbReference type="Gene3D" id="3.10.450.50">
    <property type="match status" value="1"/>
</dbReference>
<organism evidence="2 3">
    <name type="scientific">Cellulomonas wangsupingiae</name>
    <dbReference type="NCBI Taxonomy" id="2968085"/>
    <lineage>
        <taxon>Bacteria</taxon>
        <taxon>Bacillati</taxon>
        <taxon>Actinomycetota</taxon>
        <taxon>Actinomycetes</taxon>
        <taxon>Micrococcales</taxon>
        <taxon>Cellulomonadaceae</taxon>
        <taxon>Cellulomonas</taxon>
    </lineage>
</organism>
<name>A0ABY5K5M6_9CELL</name>
<dbReference type="Pfam" id="PF14534">
    <property type="entry name" value="DUF4440"/>
    <property type="match status" value="1"/>
</dbReference>
<dbReference type="Proteomes" id="UP001317322">
    <property type="component" value="Chromosome"/>
</dbReference>
<feature type="domain" description="DUF4440" evidence="1">
    <location>
        <begin position="7"/>
        <end position="108"/>
    </location>
</feature>
<evidence type="ECO:0000259" key="1">
    <source>
        <dbReference type="Pfam" id="PF14534"/>
    </source>
</evidence>
<dbReference type="SUPFAM" id="SSF54427">
    <property type="entry name" value="NTF2-like"/>
    <property type="match status" value="1"/>
</dbReference>
<evidence type="ECO:0000313" key="3">
    <source>
        <dbReference type="Proteomes" id="UP001317322"/>
    </source>
</evidence>
<gene>
    <name evidence="2" type="ORF">NP075_03130</name>
</gene>
<evidence type="ECO:0000313" key="2">
    <source>
        <dbReference type="EMBL" id="UUI65742.1"/>
    </source>
</evidence>
<protein>
    <submittedName>
        <fullName evidence="2">Nuclear transport factor 2 family protein</fullName>
    </submittedName>
</protein>
<dbReference type="InterPro" id="IPR027843">
    <property type="entry name" value="DUF4440"/>
</dbReference>
<dbReference type="InterPro" id="IPR032710">
    <property type="entry name" value="NTF2-like_dom_sf"/>
</dbReference>
<accession>A0ABY5K5M6</accession>
<dbReference type="EMBL" id="CP101989">
    <property type="protein sequence ID" value="UUI65742.1"/>
    <property type="molecule type" value="Genomic_DNA"/>
</dbReference>
<keyword evidence="3" id="KW-1185">Reference proteome</keyword>
<dbReference type="RefSeq" id="WP_227566227.1">
    <property type="nucleotide sequence ID" value="NZ_CP101989.1"/>
</dbReference>